<evidence type="ECO:0000256" key="1">
    <source>
        <dbReference type="ARBA" id="ARBA00010364"/>
    </source>
</evidence>
<keyword evidence="4" id="KW-1185">Reference proteome</keyword>
<dbReference type="PANTHER" id="PTHR13420">
    <property type="entry name" value="UPF0235 PROTEIN C15ORF40"/>
    <property type="match status" value="1"/>
</dbReference>
<reference evidence="4" key="2">
    <citation type="journal article" date="2018" name="Environ. Microbiol.">
        <title>Bloom of a denitrifying methanotroph, 'Candidatus Methylomirabilis limnetica', in a deep stratified lake.</title>
        <authorList>
            <person name="Graf J.S."/>
            <person name="Mayr M.J."/>
            <person name="Marchant H.K."/>
            <person name="Tienken D."/>
            <person name="Hach P.F."/>
            <person name="Brand A."/>
            <person name="Schubert C.J."/>
            <person name="Kuypers M.M."/>
            <person name="Milucka J."/>
        </authorList>
    </citation>
    <scope>NUCLEOTIDE SEQUENCE [LARGE SCALE GENOMIC DNA]</scope>
    <source>
        <strain evidence="4">Zug</strain>
    </source>
</reference>
<dbReference type="SUPFAM" id="SSF69786">
    <property type="entry name" value="YggU-like"/>
    <property type="match status" value="1"/>
</dbReference>
<sequence length="102" mass="11033">MILVRQEGEAASFRAHLQPKASREAIVGEADGILRLRVNAPPVDGRANEACLRLLAKALDLPVSRLRIAAGQHARVKTIQIAGASADLIRLALCDLLEHPKR</sequence>
<organism evidence="3 4">
    <name type="scientific">Candidatus Methylomirabilis limnetica</name>
    <dbReference type="NCBI Taxonomy" id="2033718"/>
    <lineage>
        <taxon>Bacteria</taxon>
        <taxon>Candidatus Methylomirabilota</taxon>
        <taxon>Candidatus Methylomirabilia</taxon>
        <taxon>Candidatus Methylomirabilales</taxon>
        <taxon>Candidatus Methylomirabilaceae</taxon>
        <taxon>Candidatus Methylomirabilis</taxon>
    </lineage>
</organism>
<reference evidence="3 4" key="1">
    <citation type="submission" date="2017-09" db="EMBL/GenBank/DDBJ databases">
        <title>Bloom of a denitrifying methanotroph, Candidatus Methylomirabilis limnetica, in a deep stratified lake.</title>
        <authorList>
            <person name="Graf J.S."/>
            <person name="Marchant H.K."/>
            <person name="Tienken D."/>
            <person name="Hach P.F."/>
            <person name="Brand A."/>
            <person name="Schubert C.J."/>
            <person name="Kuypers M.M."/>
            <person name="Milucka J."/>
        </authorList>
    </citation>
    <scope>NUCLEOTIDE SEQUENCE [LARGE SCALE GENOMIC DNA]</scope>
    <source>
        <strain evidence="3 4">Zug</strain>
    </source>
</reference>
<dbReference type="RefSeq" id="WP_107561108.1">
    <property type="nucleotide sequence ID" value="NZ_NVQC01000009.1"/>
</dbReference>
<protein>
    <recommendedName>
        <fullName evidence="2">UPF0235 protein CLG94_01350</fullName>
    </recommendedName>
</protein>
<proteinExistence type="inferred from homology"/>
<evidence type="ECO:0000313" key="4">
    <source>
        <dbReference type="Proteomes" id="UP000241436"/>
    </source>
</evidence>
<dbReference type="NCBIfam" id="TIGR00251">
    <property type="entry name" value="DUF167 family protein"/>
    <property type="match status" value="1"/>
</dbReference>
<dbReference type="GO" id="GO:0005737">
    <property type="term" value="C:cytoplasm"/>
    <property type="evidence" value="ECO:0007669"/>
    <property type="project" value="TreeGrafter"/>
</dbReference>
<dbReference type="PANTHER" id="PTHR13420:SF7">
    <property type="entry name" value="UPF0235 PROTEIN C15ORF40"/>
    <property type="match status" value="1"/>
</dbReference>
<dbReference type="OrthoDB" id="9800587at2"/>
<dbReference type="Proteomes" id="UP000241436">
    <property type="component" value="Unassembled WGS sequence"/>
</dbReference>
<comment type="caution">
    <text evidence="3">The sequence shown here is derived from an EMBL/GenBank/DDBJ whole genome shotgun (WGS) entry which is preliminary data.</text>
</comment>
<evidence type="ECO:0000313" key="3">
    <source>
        <dbReference type="EMBL" id="PTL36945.1"/>
    </source>
</evidence>
<dbReference type="Pfam" id="PF02594">
    <property type="entry name" value="DUF167"/>
    <property type="match status" value="1"/>
</dbReference>
<dbReference type="InterPro" id="IPR036591">
    <property type="entry name" value="YggU-like_sf"/>
</dbReference>
<dbReference type="HAMAP" id="MF_00634">
    <property type="entry name" value="UPF0235"/>
    <property type="match status" value="1"/>
</dbReference>
<name>A0A2T4U0Q4_9BACT</name>
<evidence type="ECO:0000256" key="2">
    <source>
        <dbReference type="HAMAP-Rule" id="MF_00634"/>
    </source>
</evidence>
<dbReference type="InterPro" id="IPR003746">
    <property type="entry name" value="DUF167"/>
</dbReference>
<dbReference type="AlphaFoldDB" id="A0A2T4U0Q4"/>
<dbReference type="Gene3D" id="3.30.1200.10">
    <property type="entry name" value="YggU-like"/>
    <property type="match status" value="1"/>
</dbReference>
<dbReference type="EMBL" id="NVQC01000009">
    <property type="protein sequence ID" value="PTL36945.1"/>
    <property type="molecule type" value="Genomic_DNA"/>
</dbReference>
<comment type="similarity">
    <text evidence="1 2">Belongs to the UPF0235 family.</text>
</comment>
<gene>
    <name evidence="3" type="ORF">CLG94_01350</name>
</gene>
<accession>A0A2T4U0Q4</accession>
<dbReference type="SMART" id="SM01152">
    <property type="entry name" value="DUF167"/>
    <property type="match status" value="1"/>
</dbReference>